<feature type="domain" description="VOC" evidence="2">
    <location>
        <begin position="27"/>
        <end position="148"/>
    </location>
</feature>
<sequence length="150" mass="17304">MIKKINSFTLLILFITVSRAFAQNSPHADHNALYVKDLAKSAAFYRNVMQLQEIPEPFHDGKHVWFRTGAHSQLHVIQGAAEVFEHDINTHYAYSVPDIAVFAKHLDELHVKYGNWKGDSKSPQLRPDGIKQVYLQDPDNFWIEVNDDKF</sequence>
<protein>
    <submittedName>
        <fullName evidence="3">VOC family protein</fullName>
    </submittedName>
</protein>
<dbReference type="InterPro" id="IPR037523">
    <property type="entry name" value="VOC_core"/>
</dbReference>
<dbReference type="InterPro" id="IPR029068">
    <property type="entry name" value="Glyas_Bleomycin-R_OHBP_Dase"/>
</dbReference>
<gene>
    <name evidence="3" type="ORF">ACFFGT_10885</name>
</gene>
<organism evidence="3 4">
    <name type="scientific">Mucilaginibacter angelicae</name>
    <dbReference type="NCBI Taxonomy" id="869718"/>
    <lineage>
        <taxon>Bacteria</taxon>
        <taxon>Pseudomonadati</taxon>
        <taxon>Bacteroidota</taxon>
        <taxon>Sphingobacteriia</taxon>
        <taxon>Sphingobacteriales</taxon>
        <taxon>Sphingobacteriaceae</taxon>
        <taxon>Mucilaginibacter</taxon>
    </lineage>
</organism>
<proteinExistence type="predicted"/>
<dbReference type="Pfam" id="PF00903">
    <property type="entry name" value="Glyoxalase"/>
    <property type="match status" value="1"/>
</dbReference>
<dbReference type="Proteomes" id="UP001589828">
    <property type="component" value="Unassembled WGS sequence"/>
</dbReference>
<keyword evidence="4" id="KW-1185">Reference proteome</keyword>
<evidence type="ECO:0000256" key="1">
    <source>
        <dbReference type="SAM" id="SignalP"/>
    </source>
</evidence>
<evidence type="ECO:0000313" key="4">
    <source>
        <dbReference type="Proteomes" id="UP001589828"/>
    </source>
</evidence>
<dbReference type="Gene3D" id="3.10.180.10">
    <property type="entry name" value="2,3-Dihydroxybiphenyl 1,2-Dioxygenase, domain 1"/>
    <property type="match status" value="1"/>
</dbReference>
<evidence type="ECO:0000313" key="3">
    <source>
        <dbReference type="EMBL" id="MFC0514708.1"/>
    </source>
</evidence>
<dbReference type="RefSeq" id="WP_377022551.1">
    <property type="nucleotide sequence ID" value="NZ_JBHLTS010000021.1"/>
</dbReference>
<feature type="signal peptide" evidence="1">
    <location>
        <begin position="1"/>
        <end position="22"/>
    </location>
</feature>
<evidence type="ECO:0000259" key="2">
    <source>
        <dbReference type="PROSITE" id="PS51819"/>
    </source>
</evidence>
<accession>A0ABV6L5J2</accession>
<comment type="caution">
    <text evidence="3">The sequence shown here is derived from an EMBL/GenBank/DDBJ whole genome shotgun (WGS) entry which is preliminary data.</text>
</comment>
<reference evidence="3 4" key="1">
    <citation type="submission" date="2024-09" db="EMBL/GenBank/DDBJ databases">
        <authorList>
            <person name="Sun Q."/>
            <person name="Mori K."/>
        </authorList>
    </citation>
    <scope>NUCLEOTIDE SEQUENCE [LARGE SCALE GENOMIC DNA]</scope>
    <source>
        <strain evidence="3 4">NCAIM B.02415</strain>
    </source>
</reference>
<feature type="chain" id="PRO_5047499131" evidence="1">
    <location>
        <begin position="23"/>
        <end position="150"/>
    </location>
</feature>
<dbReference type="PROSITE" id="PS51819">
    <property type="entry name" value="VOC"/>
    <property type="match status" value="1"/>
</dbReference>
<dbReference type="EMBL" id="JBHLTS010000021">
    <property type="protein sequence ID" value="MFC0514708.1"/>
    <property type="molecule type" value="Genomic_DNA"/>
</dbReference>
<dbReference type="InterPro" id="IPR004360">
    <property type="entry name" value="Glyas_Fos-R_dOase_dom"/>
</dbReference>
<keyword evidence="1" id="KW-0732">Signal</keyword>
<dbReference type="SUPFAM" id="SSF54593">
    <property type="entry name" value="Glyoxalase/Bleomycin resistance protein/Dihydroxybiphenyl dioxygenase"/>
    <property type="match status" value="1"/>
</dbReference>
<name>A0ABV6L5J2_9SPHI</name>